<sequence>MKKILSLLVLLAVFTSCEEDVKFNTPAVQGLKDNDLWKATEFTATVGTDNSLTIQATNGFETLILKTSRTNARAYALGVNELDKASYSVAVDDLGLDYQTGTDLGSGEIKITAQDTDLTAGYITGTFHFRAVSDDGDEVFFQNGVFYKVPIAGVAQ</sequence>
<reference evidence="2 3" key="1">
    <citation type="submission" date="2013-09" db="EMBL/GenBank/DDBJ databases">
        <authorList>
            <person name="Zeng Z."/>
            <person name="Chen C."/>
        </authorList>
    </citation>
    <scope>NUCLEOTIDE SEQUENCE [LARGE SCALE GENOMIC DNA]</scope>
    <source>
        <strain evidence="2 3">WB 4.1-42</strain>
    </source>
</reference>
<accession>A0A0A2MDW6</accession>
<dbReference type="Pfam" id="PF19765">
    <property type="entry name" value="DUF6252"/>
    <property type="match status" value="1"/>
</dbReference>
<feature type="signal peptide" evidence="1">
    <location>
        <begin position="1"/>
        <end position="18"/>
    </location>
</feature>
<evidence type="ECO:0000313" key="3">
    <source>
        <dbReference type="Proteomes" id="UP000030111"/>
    </source>
</evidence>
<evidence type="ECO:0000256" key="1">
    <source>
        <dbReference type="SAM" id="SignalP"/>
    </source>
</evidence>
<evidence type="ECO:0008006" key="4">
    <source>
        <dbReference type="Google" id="ProtNLM"/>
    </source>
</evidence>
<protein>
    <recommendedName>
        <fullName evidence="4">Lipid-binding hydrolase</fullName>
    </recommendedName>
</protein>
<gene>
    <name evidence="2" type="ORF">Q766_21075</name>
</gene>
<dbReference type="eggNOG" id="ENOG503284N">
    <property type="taxonomic scope" value="Bacteria"/>
</dbReference>
<proteinExistence type="predicted"/>
<keyword evidence="1" id="KW-0732">Signal</keyword>
<organism evidence="2 3">
    <name type="scientific">Flavobacterium subsaxonicum WB 4.1-42 = DSM 21790</name>
    <dbReference type="NCBI Taxonomy" id="1121898"/>
    <lineage>
        <taxon>Bacteria</taxon>
        <taxon>Pseudomonadati</taxon>
        <taxon>Bacteroidota</taxon>
        <taxon>Flavobacteriia</taxon>
        <taxon>Flavobacteriales</taxon>
        <taxon>Flavobacteriaceae</taxon>
        <taxon>Flavobacterium</taxon>
    </lineage>
</organism>
<dbReference type="PROSITE" id="PS51257">
    <property type="entry name" value="PROKAR_LIPOPROTEIN"/>
    <property type="match status" value="1"/>
</dbReference>
<comment type="caution">
    <text evidence="2">The sequence shown here is derived from an EMBL/GenBank/DDBJ whole genome shotgun (WGS) entry which is preliminary data.</text>
</comment>
<dbReference type="InterPro" id="IPR046219">
    <property type="entry name" value="DUF6252"/>
</dbReference>
<keyword evidence="3" id="KW-1185">Reference proteome</keyword>
<feature type="chain" id="PRO_5001992198" description="Lipid-binding hydrolase" evidence="1">
    <location>
        <begin position="19"/>
        <end position="156"/>
    </location>
</feature>
<dbReference type="RefSeq" id="WP_026991206.1">
    <property type="nucleotide sequence ID" value="NZ_AUGP01000025.1"/>
</dbReference>
<dbReference type="Proteomes" id="UP000030111">
    <property type="component" value="Unassembled WGS sequence"/>
</dbReference>
<dbReference type="STRING" id="1121898.GCA_000422725_03031"/>
<evidence type="ECO:0000313" key="2">
    <source>
        <dbReference type="EMBL" id="KGO90872.1"/>
    </source>
</evidence>
<dbReference type="AlphaFoldDB" id="A0A0A2MDW6"/>
<name>A0A0A2MDW6_9FLAO</name>
<dbReference type="OrthoDB" id="1448607at2"/>
<dbReference type="EMBL" id="JRLY01000042">
    <property type="protein sequence ID" value="KGO90872.1"/>
    <property type="molecule type" value="Genomic_DNA"/>
</dbReference>